<comment type="caution">
    <text evidence="5">The sequence shown here is derived from an EMBL/GenBank/DDBJ whole genome shotgun (WGS) entry which is preliminary data.</text>
</comment>
<dbReference type="RefSeq" id="WP_222136876.1">
    <property type="nucleotide sequence ID" value="NZ_JAILXK010000002.1"/>
</dbReference>
<dbReference type="InterPro" id="IPR050221">
    <property type="entry name" value="26S_Proteasome_ATPase"/>
</dbReference>
<evidence type="ECO:0000259" key="4">
    <source>
        <dbReference type="SMART" id="SM00382"/>
    </source>
</evidence>
<evidence type="ECO:0000313" key="5">
    <source>
        <dbReference type="EMBL" id="MBY4637647.1"/>
    </source>
</evidence>
<protein>
    <submittedName>
        <fullName evidence="5">AAA family ATPase</fullName>
    </submittedName>
</protein>
<feature type="domain" description="AAA+ ATPase" evidence="4">
    <location>
        <begin position="171"/>
        <end position="309"/>
    </location>
</feature>
<dbReference type="Proteomes" id="UP001166571">
    <property type="component" value="Unassembled WGS sequence"/>
</dbReference>
<dbReference type="PANTHER" id="PTHR23073">
    <property type="entry name" value="26S PROTEASOME REGULATORY SUBUNIT"/>
    <property type="match status" value="1"/>
</dbReference>
<keyword evidence="2" id="KW-0547">Nucleotide-binding</keyword>
<organism evidence="5 6">
    <name type="scientific">Sphingopyxis jiangsuensis</name>
    <dbReference type="NCBI Taxonomy" id="2871171"/>
    <lineage>
        <taxon>Bacteria</taxon>
        <taxon>Pseudomonadati</taxon>
        <taxon>Pseudomonadota</taxon>
        <taxon>Alphaproteobacteria</taxon>
        <taxon>Sphingomonadales</taxon>
        <taxon>Sphingomonadaceae</taxon>
        <taxon>Sphingopyxis</taxon>
    </lineage>
</organism>
<dbReference type="EMBL" id="JAILXK010000002">
    <property type="protein sequence ID" value="MBY4637647.1"/>
    <property type="molecule type" value="Genomic_DNA"/>
</dbReference>
<dbReference type="CDD" id="cd19481">
    <property type="entry name" value="RecA-like_protease"/>
    <property type="match status" value="1"/>
</dbReference>
<dbReference type="SUPFAM" id="SSF52540">
    <property type="entry name" value="P-loop containing nucleoside triphosphate hydrolases"/>
    <property type="match status" value="2"/>
</dbReference>
<evidence type="ECO:0000256" key="1">
    <source>
        <dbReference type="ARBA" id="ARBA00006914"/>
    </source>
</evidence>
<evidence type="ECO:0000313" key="6">
    <source>
        <dbReference type="Proteomes" id="UP001166571"/>
    </source>
</evidence>
<keyword evidence="3" id="KW-0067">ATP-binding</keyword>
<comment type="similarity">
    <text evidence="1">Belongs to the AAA ATPase family.</text>
</comment>
<evidence type="ECO:0000256" key="2">
    <source>
        <dbReference type="ARBA" id="ARBA00022741"/>
    </source>
</evidence>
<keyword evidence="6" id="KW-1185">Reference proteome</keyword>
<dbReference type="SMART" id="SM00382">
    <property type="entry name" value="AAA"/>
    <property type="match status" value="2"/>
</dbReference>
<dbReference type="InterPro" id="IPR003959">
    <property type="entry name" value="ATPase_AAA_core"/>
</dbReference>
<dbReference type="Pfam" id="PF00004">
    <property type="entry name" value="AAA"/>
    <property type="match status" value="2"/>
</dbReference>
<feature type="domain" description="AAA+ ATPase" evidence="4">
    <location>
        <begin position="407"/>
        <end position="536"/>
    </location>
</feature>
<accession>A0ABS7MF37</accession>
<gene>
    <name evidence="5" type="ORF">K5P26_10920</name>
</gene>
<sequence length="613" mass="66006">MNRATLLADPPIASEMLPAAREDLNLIQANRLADALALPPEERALLLFVTALDRAPLSRSLGQLVENEKLDIETLASAVTGIAPHAIHRAEVVRLDLVARWGAKDGTPQLGLRWAFERLLDARPGQHADLLEGLLGPRQPARHQIADFPVQKRDAELAIALLRGALESGARGINVLIHGPPGTGKTELARTIAASAGAPLHAVGEADDDGEEPTRGDRVAALRLALRTLEQRGGALLLFDEMEDLLGNARIDAGGQIRDRAGSKLFVNRLLEDNIVPVIWTSNAIGEADPAILRRISLTIRMDFPGRAHSPAMLERVSTEENVAVDPALGVLAANAPETASLFRVAVRAAALAGEATSAHRFAGSVLSAMRGQEVDIDAPRAFDERLLAADTDLPLLFDRLAGSKESDFSLLLTGPPGTGKSEAVHALARRLGRPLHVKRASDLMSKWIGETEQRIAAAFAKAKQQGAMLFFDEVDSLLADRGGATQSWEVSQVNELLTWMECHPLPFAAATNHSAKLDPASARRFVFKVEMRPLDAARARLAFGHFFGRAAPDTLDRLGGLTLGDFAVVARQRRFLGDIDDAELIARLRQERAARPSMPQAIGFGSPPLGRE</sequence>
<reference evidence="5" key="1">
    <citation type="submission" date="2021-08" db="EMBL/GenBank/DDBJ databases">
        <title>Sphingopyxis panaciterrulae sp. nov., isolated from the surface water of the Yellow Sea.</title>
        <authorList>
            <person name="Gao Z."/>
            <person name="Zhang D."/>
            <person name="Zhang A."/>
        </authorList>
    </citation>
    <scope>NUCLEOTIDE SEQUENCE</scope>
    <source>
        <strain evidence="5">XHP0097</strain>
    </source>
</reference>
<evidence type="ECO:0000256" key="3">
    <source>
        <dbReference type="ARBA" id="ARBA00022840"/>
    </source>
</evidence>
<dbReference type="InterPro" id="IPR003593">
    <property type="entry name" value="AAA+_ATPase"/>
</dbReference>
<dbReference type="InterPro" id="IPR027417">
    <property type="entry name" value="P-loop_NTPase"/>
</dbReference>
<proteinExistence type="inferred from homology"/>
<name>A0ABS7MF37_9SPHN</name>
<dbReference type="Gene3D" id="3.40.50.300">
    <property type="entry name" value="P-loop containing nucleotide triphosphate hydrolases"/>
    <property type="match status" value="2"/>
</dbReference>